<dbReference type="PANTHER" id="PTHR45769:SF3">
    <property type="entry name" value="ADENOSINE KINASE"/>
    <property type="match status" value="1"/>
</dbReference>
<evidence type="ECO:0000256" key="12">
    <source>
        <dbReference type="PIRSR" id="PIRSR601805-1"/>
    </source>
</evidence>
<dbReference type="GO" id="GO:0005829">
    <property type="term" value="C:cytosol"/>
    <property type="evidence" value="ECO:0007669"/>
    <property type="project" value="TreeGrafter"/>
</dbReference>
<dbReference type="InterPro" id="IPR002173">
    <property type="entry name" value="Carboh/pur_kinase_PfkB_CS"/>
</dbReference>
<dbReference type="UniPathway" id="UPA00588">
    <property type="reaction ID" value="UER00659"/>
</dbReference>
<evidence type="ECO:0000256" key="11">
    <source>
        <dbReference type="ARBA" id="ARBA00068771"/>
    </source>
</evidence>
<dbReference type="CDD" id="cd01168">
    <property type="entry name" value="adenosine_kinase"/>
    <property type="match status" value="1"/>
</dbReference>
<dbReference type="GO" id="GO:0004001">
    <property type="term" value="F:adenosine kinase activity"/>
    <property type="evidence" value="ECO:0007669"/>
    <property type="project" value="UniProtKB-UniRule"/>
</dbReference>
<keyword evidence="9 13" id="KW-0460">Magnesium</keyword>
<comment type="similarity">
    <text evidence="2 13">Belongs to the carbohydrate kinase PfkB family.</text>
</comment>
<comment type="caution">
    <text evidence="15">The sequence shown here is derived from an EMBL/GenBank/DDBJ whole genome shotgun (WGS) entry which is preliminary data.</text>
</comment>
<comment type="pathway">
    <text evidence="1 13">Purine metabolism; AMP biosynthesis via salvage pathway; AMP from adenosine: step 1/1.</text>
</comment>
<dbReference type="Proteomes" id="UP000549394">
    <property type="component" value="Unassembled WGS sequence"/>
</dbReference>
<dbReference type="FunFam" id="3.30.1110.10:FF:000001">
    <property type="entry name" value="Adenosine kinase a"/>
    <property type="match status" value="1"/>
</dbReference>
<feature type="active site" description="Proton acceptor" evidence="12">
    <location>
        <position position="287"/>
    </location>
</feature>
<keyword evidence="13" id="KW-0539">Nucleus</keyword>
<dbReference type="EMBL" id="CAJFCJ010000005">
    <property type="protein sequence ID" value="CAD5114209.1"/>
    <property type="molecule type" value="Genomic_DNA"/>
</dbReference>
<evidence type="ECO:0000256" key="1">
    <source>
        <dbReference type="ARBA" id="ARBA00004801"/>
    </source>
</evidence>
<evidence type="ECO:0000256" key="13">
    <source>
        <dbReference type="RuleBase" id="RU368116"/>
    </source>
</evidence>
<dbReference type="PRINTS" id="PR00989">
    <property type="entry name" value="ADENOKINASE"/>
</dbReference>
<dbReference type="GO" id="GO:0005524">
    <property type="term" value="F:ATP binding"/>
    <property type="evidence" value="ECO:0007669"/>
    <property type="project" value="UniProtKB-UniRule"/>
</dbReference>
<gene>
    <name evidence="15" type="ORF">DGYR_LOCUS3078</name>
</gene>
<dbReference type="Pfam" id="PF00294">
    <property type="entry name" value="PfkB"/>
    <property type="match status" value="1"/>
</dbReference>
<reference evidence="15 16" key="1">
    <citation type="submission" date="2020-08" db="EMBL/GenBank/DDBJ databases">
        <authorList>
            <person name="Hejnol A."/>
        </authorList>
    </citation>
    <scope>NUCLEOTIDE SEQUENCE [LARGE SCALE GENOMIC DNA]</scope>
</reference>
<proteinExistence type="inferred from homology"/>
<comment type="function">
    <text evidence="13">ATP dependent phosphorylation of adenosine and other related nucleoside analogs to monophosphate derivatives.</text>
</comment>
<dbReference type="Gene3D" id="3.40.1190.20">
    <property type="match status" value="1"/>
</dbReference>
<dbReference type="PANTHER" id="PTHR45769">
    <property type="entry name" value="ADENOSINE KINASE"/>
    <property type="match status" value="1"/>
</dbReference>
<evidence type="ECO:0000256" key="5">
    <source>
        <dbReference type="ARBA" id="ARBA00022726"/>
    </source>
</evidence>
<dbReference type="GO" id="GO:0044209">
    <property type="term" value="P:AMP salvage"/>
    <property type="evidence" value="ECO:0007669"/>
    <property type="project" value="UniProtKB-UniRule"/>
</dbReference>
<keyword evidence="4 13" id="KW-0808">Transferase</keyword>
<feature type="domain" description="Carbohydrate kinase PfkB" evidence="14">
    <location>
        <begin position="33"/>
        <end position="326"/>
    </location>
</feature>
<evidence type="ECO:0000256" key="9">
    <source>
        <dbReference type="ARBA" id="ARBA00022842"/>
    </source>
</evidence>
<organism evidence="15 16">
    <name type="scientific">Dimorphilus gyrociliatus</name>
    <dbReference type="NCBI Taxonomy" id="2664684"/>
    <lineage>
        <taxon>Eukaryota</taxon>
        <taxon>Metazoa</taxon>
        <taxon>Spiralia</taxon>
        <taxon>Lophotrochozoa</taxon>
        <taxon>Annelida</taxon>
        <taxon>Polychaeta</taxon>
        <taxon>Polychaeta incertae sedis</taxon>
        <taxon>Dinophilidae</taxon>
        <taxon>Dimorphilus</taxon>
    </lineage>
</organism>
<comment type="cofactor">
    <cofactor evidence="13">
        <name>Mg(2+)</name>
        <dbReference type="ChEBI" id="CHEBI:18420"/>
    </cofactor>
    <text evidence="13">Binds 3 Mg(2+) ions per subunit.</text>
</comment>
<keyword evidence="6 13" id="KW-0547">Nucleotide-binding</keyword>
<comment type="subunit">
    <text evidence="13">Monomer.</text>
</comment>
<comment type="catalytic activity">
    <reaction evidence="10 13">
        <text>adenosine + ATP = AMP + ADP + H(+)</text>
        <dbReference type="Rhea" id="RHEA:20824"/>
        <dbReference type="ChEBI" id="CHEBI:15378"/>
        <dbReference type="ChEBI" id="CHEBI:16335"/>
        <dbReference type="ChEBI" id="CHEBI:30616"/>
        <dbReference type="ChEBI" id="CHEBI:456215"/>
        <dbReference type="ChEBI" id="CHEBI:456216"/>
        <dbReference type="EC" id="2.7.1.20"/>
    </reaction>
</comment>
<dbReference type="OrthoDB" id="432447at2759"/>
<dbReference type="FunFam" id="3.40.1190.20:FF:000076">
    <property type="entry name" value="Adenosine kinase"/>
    <property type="match status" value="1"/>
</dbReference>
<evidence type="ECO:0000256" key="7">
    <source>
        <dbReference type="ARBA" id="ARBA00022777"/>
    </source>
</evidence>
<evidence type="ECO:0000256" key="2">
    <source>
        <dbReference type="ARBA" id="ARBA00010688"/>
    </source>
</evidence>
<evidence type="ECO:0000259" key="14">
    <source>
        <dbReference type="Pfam" id="PF00294"/>
    </source>
</evidence>
<dbReference type="GO" id="GO:0005634">
    <property type="term" value="C:nucleus"/>
    <property type="evidence" value="ECO:0007669"/>
    <property type="project" value="UniProtKB-SubCell"/>
</dbReference>
<evidence type="ECO:0000256" key="6">
    <source>
        <dbReference type="ARBA" id="ARBA00022741"/>
    </source>
</evidence>
<comment type="subcellular location">
    <subcellularLocation>
        <location evidence="13">Nucleus</location>
    </subcellularLocation>
</comment>
<evidence type="ECO:0000256" key="3">
    <source>
        <dbReference type="ARBA" id="ARBA00012119"/>
    </source>
</evidence>
<dbReference type="AlphaFoldDB" id="A0A7I8VFM9"/>
<evidence type="ECO:0000313" key="16">
    <source>
        <dbReference type="Proteomes" id="UP000549394"/>
    </source>
</evidence>
<sequence length="336" mass="37128">MTREGVLFVYGNPLLDISADVNEEFLKKYDLEPNNAILAEDKHKVMYDDLVANFNVDFTPGGAAQNTARVAQWLIAIPKSVSYVGCIGNDDKYGKILEQKAEIAGVCARYMKTDKEPTGTCAVLVTDSGKNRSLCAYLAAANHYKSDHLETPEVDKLMRLAQYYYISGFPLTVSPESMLHIAKHAANENKKFIMNLSAPFLCEVFKQQMNDIMPYVDVLFGNETETDIDKIAMKIASWPKQNGRYGRIVVITHGSEPTIVVDNGVLKKYPVIHIEDSHIVDTNGAGDAFVGGFLARFVQGEEIEACIRGGNYAANLIIQRPGCSLPEKPDCTVSVF</sequence>
<dbReference type="Gene3D" id="3.30.1110.10">
    <property type="match status" value="1"/>
</dbReference>
<protein>
    <recommendedName>
        <fullName evidence="11 13">Adenosine kinase</fullName>
        <shortName evidence="13">AK</shortName>
        <ecNumber evidence="3 13">2.7.1.20</ecNumber>
    </recommendedName>
    <alternativeName>
        <fullName evidence="13">Adenosine 5'-phosphotransferase</fullName>
    </alternativeName>
</protein>
<keyword evidence="7 13" id="KW-0418">Kinase</keyword>
<dbReference type="GO" id="GO:0006144">
    <property type="term" value="P:purine nucleobase metabolic process"/>
    <property type="evidence" value="ECO:0007669"/>
    <property type="project" value="TreeGrafter"/>
</dbReference>
<dbReference type="InterPro" id="IPR001805">
    <property type="entry name" value="Adenokinase"/>
</dbReference>
<keyword evidence="16" id="KW-1185">Reference proteome</keyword>
<dbReference type="InterPro" id="IPR029056">
    <property type="entry name" value="Ribokinase-like"/>
</dbReference>
<dbReference type="EC" id="2.7.1.20" evidence="3 13"/>
<evidence type="ECO:0000313" key="15">
    <source>
        <dbReference type="EMBL" id="CAD5114209.1"/>
    </source>
</evidence>
<evidence type="ECO:0000256" key="10">
    <source>
        <dbReference type="ARBA" id="ARBA00051362"/>
    </source>
</evidence>
<dbReference type="InterPro" id="IPR011611">
    <property type="entry name" value="PfkB_dom"/>
</dbReference>
<dbReference type="PROSITE" id="PS00584">
    <property type="entry name" value="PFKB_KINASES_2"/>
    <property type="match status" value="1"/>
</dbReference>
<dbReference type="GO" id="GO:0006166">
    <property type="term" value="P:purine ribonucleoside salvage"/>
    <property type="evidence" value="ECO:0007669"/>
    <property type="project" value="UniProtKB-KW"/>
</dbReference>
<keyword evidence="5 13" id="KW-0660">Purine salvage</keyword>
<evidence type="ECO:0000256" key="4">
    <source>
        <dbReference type="ARBA" id="ARBA00022679"/>
    </source>
</evidence>
<accession>A0A7I8VFM9</accession>
<dbReference type="SUPFAM" id="SSF53613">
    <property type="entry name" value="Ribokinase-like"/>
    <property type="match status" value="1"/>
</dbReference>
<evidence type="ECO:0000256" key="8">
    <source>
        <dbReference type="ARBA" id="ARBA00022840"/>
    </source>
</evidence>
<keyword evidence="8 13" id="KW-0067">ATP-binding</keyword>
<name>A0A7I8VFM9_9ANNE</name>